<dbReference type="InterPro" id="IPR028082">
    <property type="entry name" value="Peripla_BP_I"/>
</dbReference>
<accession>A0AAU7CXE5</accession>
<evidence type="ECO:0000256" key="1">
    <source>
        <dbReference type="ARBA" id="ARBA00004196"/>
    </source>
</evidence>
<dbReference type="EMBL" id="CP121194">
    <property type="protein sequence ID" value="XBH09876.1"/>
    <property type="molecule type" value="Genomic_DNA"/>
</dbReference>
<name>A0AAU7CXE5_9BACT</name>
<evidence type="ECO:0000256" key="3">
    <source>
        <dbReference type="ARBA" id="ARBA00022729"/>
    </source>
</evidence>
<feature type="domain" description="Periplasmic binding protein" evidence="4">
    <location>
        <begin position="25"/>
        <end position="268"/>
    </location>
</feature>
<dbReference type="RefSeq" id="WP_348267385.1">
    <property type="nucleotide sequence ID" value="NZ_CP121194.1"/>
</dbReference>
<dbReference type="GO" id="GO:0030313">
    <property type="term" value="C:cell envelope"/>
    <property type="evidence" value="ECO:0007669"/>
    <property type="project" value="UniProtKB-SubCell"/>
</dbReference>
<dbReference type="AlphaFoldDB" id="A0AAU7CXE5"/>
<keyword evidence="3" id="KW-0732">Signal</keyword>
<gene>
    <name evidence="5" type="ORF">P4G45_15520</name>
</gene>
<evidence type="ECO:0000313" key="5">
    <source>
        <dbReference type="EMBL" id="XBH09876.1"/>
    </source>
</evidence>
<dbReference type="Gene3D" id="3.40.50.2300">
    <property type="match status" value="2"/>
</dbReference>
<comment type="subcellular location">
    <subcellularLocation>
        <location evidence="1">Cell envelope</location>
    </subcellularLocation>
</comment>
<dbReference type="SUPFAM" id="SSF53822">
    <property type="entry name" value="Periplasmic binding protein-like I"/>
    <property type="match status" value="1"/>
</dbReference>
<organism evidence="5">
    <name type="scientific">Edaphobacter paludis</name>
    <dbReference type="NCBI Taxonomy" id="3035702"/>
    <lineage>
        <taxon>Bacteria</taxon>
        <taxon>Pseudomonadati</taxon>
        <taxon>Acidobacteriota</taxon>
        <taxon>Terriglobia</taxon>
        <taxon>Terriglobales</taxon>
        <taxon>Acidobacteriaceae</taxon>
        <taxon>Edaphobacter</taxon>
    </lineage>
</organism>
<dbReference type="KEGG" id="epl:P4G45_15520"/>
<proteinExistence type="inferred from homology"/>
<sequence>MALFVAAFPLLTGCTRHSKKEHYYLVATNINLPYWKTAADGFQAAALQYGVTAEVWGPTTFDPQDEVTEFHTVAARKPAGILVSVANAALMQPEIDAAITAGIPVITVDSDAPASHRLYFIGTNNLEAGRLGGARVTAQLNGKGNVVFFTIADQPNLEERLKGYKDVFASSPGIKIVDVFDMKGNSGLAMDKAQEYLAKTGKDKIDAMICLEASAGKDVGEAYKRANAKDRLLVAMDVDSATLDLVKDGTIDSTISQKPYTMAFLGLKGLDDVHHYPVKPLTGDYWLDPFSPFPAFIDTGVSLIDKTNVDTLVDRTKKMGSQ</sequence>
<evidence type="ECO:0000256" key="2">
    <source>
        <dbReference type="ARBA" id="ARBA00007639"/>
    </source>
</evidence>
<comment type="similarity">
    <text evidence="2">Belongs to the bacterial solute-binding protein 2 family.</text>
</comment>
<dbReference type="PANTHER" id="PTHR46847:SF1">
    <property type="entry name" value="D-ALLOSE-BINDING PERIPLASMIC PROTEIN-RELATED"/>
    <property type="match status" value="1"/>
</dbReference>
<dbReference type="InterPro" id="IPR025997">
    <property type="entry name" value="SBP_2_dom"/>
</dbReference>
<dbReference type="GO" id="GO:0030246">
    <property type="term" value="F:carbohydrate binding"/>
    <property type="evidence" value="ECO:0007669"/>
    <property type="project" value="UniProtKB-ARBA"/>
</dbReference>
<evidence type="ECO:0000259" key="4">
    <source>
        <dbReference type="Pfam" id="PF13407"/>
    </source>
</evidence>
<protein>
    <submittedName>
        <fullName evidence="5">Substrate-binding domain-containing protein</fullName>
    </submittedName>
</protein>
<dbReference type="PANTHER" id="PTHR46847">
    <property type="entry name" value="D-ALLOSE-BINDING PERIPLASMIC PROTEIN-RELATED"/>
    <property type="match status" value="1"/>
</dbReference>
<reference evidence="5" key="1">
    <citation type="submission" date="2023-03" db="EMBL/GenBank/DDBJ databases">
        <title>Edaphobacter sp.</title>
        <authorList>
            <person name="Huber K.J."/>
            <person name="Papendorf J."/>
            <person name="Pilke C."/>
            <person name="Bunk B."/>
            <person name="Sproeer C."/>
            <person name="Pester M."/>
        </authorList>
    </citation>
    <scope>NUCLEOTIDE SEQUENCE</scope>
    <source>
        <strain evidence="5">DSM 109919</strain>
    </source>
</reference>
<dbReference type="Pfam" id="PF13407">
    <property type="entry name" value="Peripla_BP_4"/>
    <property type="match status" value="1"/>
</dbReference>